<evidence type="ECO:0000313" key="4">
    <source>
        <dbReference type="Proteomes" id="UP000440578"/>
    </source>
</evidence>
<dbReference type="InterPro" id="IPR021109">
    <property type="entry name" value="Peptidase_aspartic_dom_sf"/>
</dbReference>
<evidence type="ECO:0000259" key="2">
    <source>
        <dbReference type="Pfam" id="PF22938"/>
    </source>
</evidence>
<dbReference type="EMBL" id="VIIS01001764">
    <property type="protein sequence ID" value="KAF0293176.1"/>
    <property type="molecule type" value="Genomic_DNA"/>
</dbReference>
<comment type="caution">
    <text evidence="3">The sequence shown here is derived from an EMBL/GenBank/DDBJ whole genome shotgun (WGS) entry which is preliminary data.</text>
</comment>
<dbReference type="InterPro" id="IPR054465">
    <property type="entry name" value="Integrase_p58-like_C"/>
</dbReference>
<feature type="compositionally biased region" description="Basic and acidic residues" evidence="1">
    <location>
        <begin position="654"/>
        <end position="666"/>
    </location>
</feature>
<dbReference type="Proteomes" id="UP000440578">
    <property type="component" value="Unassembled WGS sequence"/>
</dbReference>
<dbReference type="SUPFAM" id="SSF50630">
    <property type="entry name" value="Acid proteases"/>
    <property type="match status" value="1"/>
</dbReference>
<name>A0A6A4VFE6_AMPAM</name>
<organism evidence="3 4">
    <name type="scientific">Amphibalanus amphitrite</name>
    <name type="common">Striped barnacle</name>
    <name type="synonym">Balanus amphitrite</name>
    <dbReference type="NCBI Taxonomy" id="1232801"/>
    <lineage>
        <taxon>Eukaryota</taxon>
        <taxon>Metazoa</taxon>
        <taxon>Ecdysozoa</taxon>
        <taxon>Arthropoda</taxon>
        <taxon>Crustacea</taxon>
        <taxon>Multicrustacea</taxon>
        <taxon>Cirripedia</taxon>
        <taxon>Thoracica</taxon>
        <taxon>Thoracicalcarea</taxon>
        <taxon>Balanomorpha</taxon>
        <taxon>Balanoidea</taxon>
        <taxon>Balanidae</taxon>
        <taxon>Amphibalaninae</taxon>
        <taxon>Amphibalanus</taxon>
    </lineage>
</organism>
<evidence type="ECO:0000256" key="1">
    <source>
        <dbReference type="SAM" id="MobiDB-lite"/>
    </source>
</evidence>
<keyword evidence="4" id="KW-1185">Reference proteome</keyword>
<feature type="region of interest" description="Disordered" evidence="1">
    <location>
        <begin position="612"/>
        <end position="666"/>
    </location>
</feature>
<proteinExistence type="predicted"/>
<dbReference type="AlphaFoldDB" id="A0A6A4VFE6"/>
<sequence>MALPAITGRAFDFAMRLSDGDRNSWKKLCEKLNAEFDSPGLAVQYALEFHQRIRRPGESLATFLYDLETLCARAYPEWEDATYRQRLVKDRFLMGIGEKSRKHILSFYQPTWSTETVLLEARKLEQIETSTGGGASVGAVHASSRVARTTPLIRGAIDGVRVTWLADTGSDVTFVTSSCPAVGCKAFRPLVHPASAPVTIDGTPLKVRGTVDATVECGHLPPRRHTVLIVDSVNTECVLGNDFLSLYGEVALDFVHMTMRLTENSTADRRVTGGRSLGERAVVPGGPAAVAAMESRDAGGPAAAGAPATDGHPVELTADVTIPAASEVLLAGRVRADNACAPGQHITLVEDSKFTRRYGNSLCVSSSVDVIRTDSAVQLRLCNPGRSAVKLYKSCTVARCVGYADPPTVRASPLSDLSREEKEARERQLEDMVRSKVAESDVTDEQRRALAAVLLRRNGAFSVRGEIASRLQELDELRHEVKEKVESSRRAYRQKQTVRFSQHAPGDLVMVSNLNRKVGVSPKLSNKWIGPFEVLQLKSEVTYRVREVDGRRRSMIVHHDRLRACPVRPDRLLSEDCSSDAGTPAPVLPAPAPARRADETRLDSFVDLAVEDLRHGAVPDGSHGPRAAEDEPTEEPAESETCSPPQLNRYPLRNRNEPDRLTYTKM</sequence>
<gene>
    <name evidence="3" type="ORF">FJT64_000952</name>
</gene>
<feature type="domain" description="Integrase p58-like C-terminal" evidence="2">
    <location>
        <begin position="530"/>
        <end position="563"/>
    </location>
</feature>
<protein>
    <recommendedName>
        <fullName evidence="2">Integrase p58-like C-terminal domain-containing protein</fullName>
    </recommendedName>
</protein>
<reference evidence="3 4" key="1">
    <citation type="submission" date="2019-07" db="EMBL/GenBank/DDBJ databases">
        <title>Draft genome assembly of a fouling barnacle, Amphibalanus amphitrite (Darwin, 1854): The first reference genome for Thecostraca.</title>
        <authorList>
            <person name="Kim W."/>
        </authorList>
    </citation>
    <scope>NUCLEOTIDE SEQUENCE [LARGE SCALE GENOMIC DNA]</scope>
    <source>
        <strain evidence="3">SNU_AA5</strain>
        <tissue evidence="3">Soma without cirri and trophi</tissue>
    </source>
</reference>
<dbReference type="CDD" id="cd00303">
    <property type="entry name" value="retropepsin_like"/>
    <property type="match status" value="1"/>
</dbReference>
<feature type="region of interest" description="Disordered" evidence="1">
    <location>
        <begin position="575"/>
        <end position="597"/>
    </location>
</feature>
<accession>A0A6A4VFE6</accession>
<evidence type="ECO:0000313" key="3">
    <source>
        <dbReference type="EMBL" id="KAF0293176.1"/>
    </source>
</evidence>
<dbReference type="Gene3D" id="2.40.70.10">
    <property type="entry name" value="Acid Proteases"/>
    <property type="match status" value="1"/>
</dbReference>
<dbReference type="Pfam" id="PF22938">
    <property type="entry name" value="Integrase_p58_C"/>
    <property type="match status" value="1"/>
</dbReference>